<dbReference type="AlphaFoldDB" id="A0AA86RQ83"/>
<keyword evidence="4" id="KW-1185">Reference proteome</keyword>
<evidence type="ECO:0000313" key="2">
    <source>
        <dbReference type="EMBL" id="CAI9970625.1"/>
    </source>
</evidence>
<dbReference type="Proteomes" id="UP001642409">
    <property type="component" value="Unassembled WGS sequence"/>
</dbReference>
<evidence type="ECO:0000313" key="3">
    <source>
        <dbReference type="EMBL" id="CAL6098804.1"/>
    </source>
</evidence>
<feature type="compositionally biased region" description="Basic and acidic residues" evidence="1">
    <location>
        <begin position="329"/>
        <end position="340"/>
    </location>
</feature>
<organism evidence="2">
    <name type="scientific">Hexamita inflata</name>
    <dbReference type="NCBI Taxonomy" id="28002"/>
    <lineage>
        <taxon>Eukaryota</taxon>
        <taxon>Metamonada</taxon>
        <taxon>Diplomonadida</taxon>
        <taxon>Hexamitidae</taxon>
        <taxon>Hexamitinae</taxon>
        <taxon>Hexamita</taxon>
    </lineage>
</organism>
<sequence>MQWNIISFSENNCNNYTVLNQQPCQIQHQEKIKCALNIKLDEQKKLKIDSEESHFNIFEIQGQNFKEEKVTHVKVDYECIVTWLNYRILLCKSVKSVRLILNKCKSLFLETQQKIIEQQYEYIRFRGLLYKQNQLVEIELSNSICIKQNDYNIFVLVKKADDPTKSTLELSCTEQFKKFVSTSSSTSEGTTDQKHLYNIDEFTCVKFYQDNAILLIFDGEIGVKPIKPFYSLFTQMQREMHVKAQNKSFRSLVPFQMSDEEQLLLKDALDQKMVDLTSPSDLIQIDPVVAPLPPKQSNIPLEDVNEDAVDITLSLHDVTQDLVIESKRSQETVDLSESKTKPQSQSKQKEKKTYPPELPTSFVISEPELFVFSPEQLNELDSTQNALFCVQNTIQDNANILSLFTQQDEETVLAVVNPIQHGPYINPLIVFGIFHSVQITNTKSVSSRFKSKHVQIQFALHADLKMKNMKPSAKPKICEEMQLLKAIEISMASINRMQLFVTQATAQKHFKLIEKVHGWEHVHKWSDLNFNYKVWSLEDLAGFIFLDQE</sequence>
<reference evidence="2" key="1">
    <citation type="submission" date="2023-06" db="EMBL/GenBank/DDBJ databases">
        <authorList>
            <person name="Kurt Z."/>
        </authorList>
    </citation>
    <scope>NUCLEOTIDE SEQUENCE</scope>
</reference>
<reference evidence="3 4" key="2">
    <citation type="submission" date="2024-07" db="EMBL/GenBank/DDBJ databases">
        <authorList>
            <person name="Akdeniz Z."/>
        </authorList>
    </citation>
    <scope>NUCLEOTIDE SEQUENCE [LARGE SCALE GENOMIC DNA]</scope>
</reference>
<protein>
    <submittedName>
        <fullName evidence="3">Hypothetical_protein</fullName>
    </submittedName>
</protein>
<dbReference type="EMBL" id="CAXDID020000513">
    <property type="protein sequence ID" value="CAL6098804.1"/>
    <property type="molecule type" value="Genomic_DNA"/>
</dbReference>
<evidence type="ECO:0000256" key="1">
    <source>
        <dbReference type="SAM" id="MobiDB-lite"/>
    </source>
</evidence>
<name>A0AA86RQ83_9EUKA</name>
<dbReference type="EMBL" id="CATOUU010001077">
    <property type="protein sequence ID" value="CAI9970625.1"/>
    <property type="molecule type" value="Genomic_DNA"/>
</dbReference>
<evidence type="ECO:0000313" key="4">
    <source>
        <dbReference type="Proteomes" id="UP001642409"/>
    </source>
</evidence>
<comment type="caution">
    <text evidence="2">The sequence shown here is derived from an EMBL/GenBank/DDBJ whole genome shotgun (WGS) entry which is preliminary data.</text>
</comment>
<feature type="region of interest" description="Disordered" evidence="1">
    <location>
        <begin position="329"/>
        <end position="358"/>
    </location>
</feature>
<proteinExistence type="predicted"/>
<gene>
    <name evidence="2" type="ORF">HINF_LOCUS58270</name>
    <name evidence="3" type="ORF">HINF_LOCUS69780</name>
</gene>
<accession>A0AA86RQ83</accession>